<dbReference type="Gene3D" id="4.10.240.10">
    <property type="entry name" value="Zn(2)-C6 fungal-type DNA-binding domain"/>
    <property type="match status" value="1"/>
</dbReference>
<dbReference type="SUPFAM" id="SSF57701">
    <property type="entry name" value="Zn2/Cys6 DNA-binding domain"/>
    <property type="match status" value="1"/>
</dbReference>
<dbReference type="STRING" id="2070753.A0A3A2ZJ13"/>
<feature type="compositionally biased region" description="Polar residues" evidence="5">
    <location>
        <begin position="57"/>
        <end position="71"/>
    </location>
</feature>
<dbReference type="GO" id="GO:0001228">
    <property type="term" value="F:DNA-binding transcription activator activity, RNA polymerase II-specific"/>
    <property type="evidence" value="ECO:0007669"/>
    <property type="project" value="TreeGrafter"/>
</dbReference>
<feature type="region of interest" description="Disordered" evidence="5">
    <location>
        <begin position="51"/>
        <end position="71"/>
    </location>
</feature>
<keyword evidence="3" id="KW-0804">Transcription</keyword>
<evidence type="ECO:0000259" key="6">
    <source>
        <dbReference type="PROSITE" id="PS50048"/>
    </source>
</evidence>
<keyword evidence="2" id="KW-0238">DNA-binding</keyword>
<sequence>MFRRSHKKSRTGCLQCKQRHVKCDEGRPMCLMCTMSGRVCSYASGSEGPAISDAPSHKSTGNPDNTSSQDSVTIPDISTLTVAPLSYVDDQYAAFEEAINFNHMELIIHLTTNKEMFSLGGFDSNPSSFSLALKTGLESPYLLYQLLAFSARHLAFLHPNRFESYLHQAISLQTCAVSLFNASKVKLSQSSSVAILLFSTILGHHLLADTLAKRESHELEAFIAHYTQCVEMHRGIYTIATTAWPLLMESELKRILQRSSEFTSRAPKGNHCQRIRELIDSTDRLREEDKAACRLAIRYLQIGFDAVLAPGEEQEPDIQYQMLFLWTVLVPREFTSLLAAFLPEPLVLLAYYALLLHYGWNMWQVGDAGLYILDMIVDYLGPEWAYWLEYPSEKMGKDLK</sequence>
<evidence type="ECO:0000313" key="7">
    <source>
        <dbReference type="EMBL" id="RJE23138.1"/>
    </source>
</evidence>
<dbReference type="CDD" id="cd00067">
    <property type="entry name" value="GAL4"/>
    <property type="match status" value="1"/>
</dbReference>
<dbReference type="InterPro" id="IPR053157">
    <property type="entry name" value="Sterol_Uptake_Regulator"/>
</dbReference>
<evidence type="ECO:0000256" key="4">
    <source>
        <dbReference type="ARBA" id="ARBA00023242"/>
    </source>
</evidence>
<name>A0A3A2ZJ13_9EURO</name>
<evidence type="ECO:0000256" key="2">
    <source>
        <dbReference type="ARBA" id="ARBA00023125"/>
    </source>
</evidence>
<dbReference type="InterPro" id="IPR001138">
    <property type="entry name" value="Zn2Cys6_DnaBD"/>
</dbReference>
<evidence type="ECO:0000256" key="5">
    <source>
        <dbReference type="SAM" id="MobiDB-lite"/>
    </source>
</evidence>
<dbReference type="PROSITE" id="PS00463">
    <property type="entry name" value="ZN2_CY6_FUNGAL_1"/>
    <property type="match status" value="1"/>
</dbReference>
<dbReference type="PROSITE" id="PS50048">
    <property type="entry name" value="ZN2_CY6_FUNGAL_2"/>
    <property type="match status" value="1"/>
</dbReference>
<dbReference type="InterPro" id="IPR036864">
    <property type="entry name" value="Zn2-C6_fun-type_DNA-bd_sf"/>
</dbReference>
<dbReference type="EMBL" id="MVGC01000134">
    <property type="protein sequence ID" value="RJE23138.1"/>
    <property type="molecule type" value="Genomic_DNA"/>
</dbReference>
<feature type="domain" description="Zn(2)-C6 fungal-type" evidence="6">
    <location>
        <begin position="12"/>
        <end position="42"/>
    </location>
</feature>
<dbReference type="AlphaFoldDB" id="A0A3A2ZJ13"/>
<accession>A0A3A2ZJ13</accession>
<dbReference type="GO" id="GO:0003677">
    <property type="term" value="F:DNA binding"/>
    <property type="evidence" value="ECO:0007669"/>
    <property type="project" value="UniProtKB-KW"/>
</dbReference>
<dbReference type="PANTHER" id="PTHR47784:SF4">
    <property type="entry name" value="ZN(II)2CYS6 TRANSCRIPTION FACTOR (EUROFUNG)"/>
    <property type="match status" value="1"/>
</dbReference>
<evidence type="ECO:0000256" key="3">
    <source>
        <dbReference type="ARBA" id="ARBA00023163"/>
    </source>
</evidence>
<keyword evidence="4" id="KW-0539">Nucleus</keyword>
<evidence type="ECO:0000256" key="1">
    <source>
        <dbReference type="ARBA" id="ARBA00023015"/>
    </source>
</evidence>
<proteinExistence type="predicted"/>
<dbReference type="GO" id="GO:0008270">
    <property type="term" value="F:zinc ion binding"/>
    <property type="evidence" value="ECO:0007669"/>
    <property type="project" value="InterPro"/>
</dbReference>
<reference evidence="8" key="1">
    <citation type="submission" date="2017-02" db="EMBL/GenBank/DDBJ databases">
        <authorList>
            <person name="Tafer H."/>
            <person name="Lopandic K."/>
        </authorList>
    </citation>
    <scope>NUCLEOTIDE SEQUENCE [LARGE SCALE GENOMIC DNA]</scope>
    <source>
        <strain evidence="8">CBS 366.77</strain>
    </source>
</reference>
<comment type="caution">
    <text evidence="7">The sequence shown here is derived from an EMBL/GenBank/DDBJ whole genome shotgun (WGS) entry which is preliminary data.</text>
</comment>
<keyword evidence="1" id="KW-0805">Transcription regulation</keyword>
<dbReference type="PANTHER" id="PTHR47784">
    <property type="entry name" value="STEROL UPTAKE CONTROL PROTEIN 2"/>
    <property type="match status" value="1"/>
</dbReference>
<dbReference type="Proteomes" id="UP000266188">
    <property type="component" value="Unassembled WGS sequence"/>
</dbReference>
<gene>
    <name evidence="7" type="ORF">PHISCL_04539</name>
</gene>
<dbReference type="OrthoDB" id="4937900at2759"/>
<organism evidence="7 8">
    <name type="scientific">Aspergillus sclerotialis</name>
    <dbReference type="NCBI Taxonomy" id="2070753"/>
    <lineage>
        <taxon>Eukaryota</taxon>
        <taxon>Fungi</taxon>
        <taxon>Dikarya</taxon>
        <taxon>Ascomycota</taxon>
        <taxon>Pezizomycotina</taxon>
        <taxon>Eurotiomycetes</taxon>
        <taxon>Eurotiomycetidae</taxon>
        <taxon>Eurotiales</taxon>
        <taxon>Aspergillaceae</taxon>
        <taxon>Aspergillus</taxon>
        <taxon>Aspergillus subgen. Polypaecilum</taxon>
    </lineage>
</organism>
<evidence type="ECO:0000313" key="8">
    <source>
        <dbReference type="Proteomes" id="UP000266188"/>
    </source>
</evidence>
<dbReference type="SMART" id="SM00066">
    <property type="entry name" value="GAL4"/>
    <property type="match status" value="1"/>
</dbReference>
<protein>
    <recommendedName>
        <fullName evidence="6">Zn(2)-C6 fungal-type domain-containing protein</fullName>
    </recommendedName>
</protein>
<dbReference type="Pfam" id="PF00172">
    <property type="entry name" value="Zn_clus"/>
    <property type="match status" value="1"/>
</dbReference>
<keyword evidence="8" id="KW-1185">Reference proteome</keyword>